<protein>
    <submittedName>
        <fullName evidence="2">Uncharacterized protein</fullName>
    </submittedName>
</protein>
<evidence type="ECO:0000256" key="1">
    <source>
        <dbReference type="SAM" id="MobiDB-lite"/>
    </source>
</evidence>
<name>A0ABQ5P5S7_9ACTN</name>
<feature type="region of interest" description="Disordered" evidence="1">
    <location>
        <begin position="58"/>
        <end position="85"/>
    </location>
</feature>
<evidence type="ECO:0000313" key="2">
    <source>
        <dbReference type="EMBL" id="GLF97939.1"/>
    </source>
</evidence>
<gene>
    <name evidence="2" type="ORF">SYYSPA8_26600</name>
</gene>
<keyword evidence="3" id="KW-1185">Reference proteome</keyword>
<accession>A0ABQ5P5S7</accession>
<comment type="caution">
    <text evidence="2">The sequence shown here is derived from an EMBL/GenBank/DDBJ whole genome shotgun (WGS) entry which is preliminary data.</text>
</comment>
<organism evidence="2 3">
    <name type="scientific">Streptomyces yaizuensis</name>
    <dbReference type="NCBI Taxonomy" id="2989713"/>
    <lineage>
        <taxon>Bacteria</taxon>
        <taxon>Bacillati</taxon>
        <taxon>Actinomycetota</taxon>
        <taxon>Actinomycetes</taxon>
        <taxon>Kitasatosporales</taxon>
        <taxon>Streptomycetaceae</taxon>
        <taxon>Streptomyces</taxon>
    </lineage>
</organism>
<reference evidence="2 3" key="1">
    <citation type="submission" date="2022-10" db="EMBL/GenBank/DDBJ databases">
        <title>Draft genome sequence of Streptomyces sp. YSPA8.</title>
        <authorList>
            <person name="Moriuchi R."/>
            <person name="Dohra H."/>
            <person name="Yamamura H."/>
            <person name="Kodani S."/>
        </authorList>
    </citation>
    <scope>NUCLEOTIDE SEQUENCE [LARGE SCALE GENOMIC DNA]</scope>
    <source>
        <strain evidence="2 3">YSPA8</strain>
    </source>
</reference>
<dbReference type="Proteomes" id="UP001291653">
    <property type="component" value="Unassembled WGS sequence"/>
</dbReference>
<dbReference type="EMBL" id="BSBI01000012">
    <property type="protein sequence ID" value="GLF97939.1"/>
    <property type="molecule type" value="Genomic_DNA"/>
</dbReference>
<dbReference type="RefSeq" id="WP_323449919.1">
    <property type="nucleotide sequence ID" value="NZ_BSBI01000012.1"/>
</dbReference>
<sequence>MGCPRPDRRCDARTVNSCTSTASSPLWRRTVHLQWLWRATSGSNRVNAHVRIEDTSRNAVYPDSPHGVVHSGAGAYPPGGTEQPQWRETPIMADLVPGRAYEVGIAIRLPEAANPPNVKNPDVTGTQVSFVY</sequence>
<proteinExistence type="predicted"/>
<evidence type="ECO:0000313" key="3">
    <source>
        <dbReference type="Proteomes" id="UP001291653"/>
    </source>
</evidence>